<sequence>MMKTRSTASVMILVMKSVIKTMMTIY</sequence>
<protein>
    <submittedName>
        <fullName evidence="1">Uncharacterized protein</fullName>
    </submittedName>
</protein>
<dbReference type="AlphaFoldDB" id="A0A0A9BJ23"/>
<evidence type="ECO:0000313" key="1">
    <source>
        <dbReference type="EMBL" id="JAD63974.1"/>
    </source>
</evidence>
<reference evidence="1" key="2">
    <citation type="journal article" date="2015" name="Data Brief">
        <title>Shoot transcriptome of the giant reed, Arundo donax.</title>
        <authorList>
            <person name="Barrero R.A."/>
            <person name="Guerrero F.D."/>
            <person name="Moolhuijzen P."/>
            <person name="Goolsby J.A."/>
            <person name="Tidwell J."/>
            <person name="Bellgard S.E."/>
            <person name="Bellgard M.I."/>
        </authorList>
    </citation>
    <scope>NUCLEOTIDE SEQUENCE</scope>
    <source>
        <tissue evidence="1">Shoot tissue taken approximately 20 cm above the soil surface</tissue>
    </source>
</reference>
<accession>A0A0A9BJ23</accession>
<name>A0A0A9BJ23_ARUDO</name>
<organism evidence="1">
    <name type="scientific">Arundo donax</name>
    <name type="common">Giant reed</name>
    <name type="synonym">Donax arundinaceus</name>
    <dbReference type="NCBI Taxonomy" id="35708"/>
    <lineage>
        <taxon>Eukaryota</taxon>
        <taxon>Viridiplantae</taxon>
        <taxon>Streptophyta</taxon>
        <taxon>Embryophyta</taxon>
        <taxon>Tracheophyta</taxon>
        <taxon>Spermatophyta</taxon>
        <taxon>Magnoliopsida</taxon>
        <taxon>Liliopsida</taxon>
        <taxon>Poales</taxon>
        <taxon>Poaceae</taxon>
        <taxon>PACMAD clade</taxon>
        <taxon>Arundinoideae</taxon>
        <taxon>Arundineae</taxon>
        <taxon>Arundo</taxon>
    </lineage>
</organism>
<dbReference type="EMBL" id="GBRH01233921">
    <property type="protein sequence ID" value="JAD63974.1"/>
    <property type="molecule type" value="Transcribed_RNA"/>
</dbReference>
<proteinExistence type="predicted"/>
<reference evidence="1" key="1">
    <citation type="submission" date="2014-09" db="EMBL/GenBank/DDBJ databases">
        <authorList>
            <person name="Magalhaes I.L.F."/>
            <person name="Oliveira U."/>
            <person name="Santos F.R."/>
            <person name="Vidigal T.H.D.A."/>
            <person name="Brescovit A.D."/>
            <person name="Santos A.J."/>
        </authorList>
    </citation>
    <scope>NUCLEOTIDE SEQUENCE</scope>
    <source>
        <tissue evidence="1">Shoot tissue taken approximately 20 cm above the soil surface</tissue>
    </source>
</reference>